<sequence>MLEVNGVSYRYQNNPWLFKQLNLVIHPGEVVGLYGKSGTGKTTLATILAGLKKQAQGDIKVDGNLYPIKGFQPVQLVWQLPEKVVNPKWRMEKVLAEGGDLDPELLTALGINEEWLNRYPGELSGGELQRFCLARALGPETRYLIADEMTTMLDAITQAQIWHTVLQLVKQRNIGILAISHDPHLLKRVCDRIINFDELVGNVY</sequence>
<dbReference type="PANTHER" id="PTHR43776">
    <property type="entry name" value="TRANSPORT ATP-BINDING PROTEIN"/>
    <property type="match status" value="1"/>
</dbReference>
<evidence type="ECO:0000256" key="4">
    <source>
        <dbReference type="ARBA" id="ARBA00022840"/>
    </source>
</evidence>
<evidence type="ECO:0000313" key="6">
    <source>
        <dbReference type="EMBL" id="PAV30655.1"/>
    </source>
</evidence>
<evidence type="ECO:0000259" key="5">
    <source>
        <dbReference type="PROSITE" id="PS50893"/>
    </source>
</evidence>
<keyword evidence="4 6" id="KW-0067">ATP-binding</keyword>
<dbReference type="OrthoDB" id="9806285at2"/>
<proteinExistence type="inferred from homology"/>
<dbReference type="Pfam" id="PF00005">
    <property type="entry name" value="ABC_tran"/>
    <property type="match status" value="1"/>
</dbReference>
<dbReference type="EMBL" id="NPOA01000003">
    <property type="protein sequence ID" value="PAV30655.1"/>
    <property type="molecule type" value="Genomic_DNA"/>
</dbReference>
<name>A0A2A2IHR3_9BACI</name>
<dbReference type="GO" id="GO:0016887">
    <property type="term" value="F:ATP hydrolysis activity"/>
    <property type="evidence" value="ECO:0007669"/>
    <property type="project" value="InterPro"/>
</dbReference>
<evidence type="ECO:0000256" key="3">
    <source>
        <dbReference type="ARBA" id="ARBA00022741"/>
    </source>
</evidence>
<keyword evidence="3" id="KW-0547">Nucleotide-binding</keyword>
<dbReference type="SUPFAM" id="SSF52540">
    <property type="entry name" value="P-loop containing nucleoside triphosphate hydrolases"/>
    <property type="match status" value="1"/>
</dbReference>
<keyword evidence="7" id="KW-1185">Reference proteome</keyword>
<dbReference type="SMART" id="SM00382">
    <property type="entry name" value="AAA"/>
    <property type="match status" value="1"/>
</dbReference>
<reference evidence="6 7" key="1">
    <citation type="submission" date="2017-08" db="EMBL/GenBank/DDBJ databases">
        <title>Virgibacillus indicus sp. nov. and Virgibacillus profoundi sp. nov, two moderately halophilic bacteria isolated from marine sediment by using the Microfluidic Streak Plate.</title>
        <authorList>
            <person name="Xu B."/>
            <person name="Hu B."/>
            <person name="Wang J."/>
            <person name="Zhu Y."/>
            <person name="Huang L."/>
            <person name="Du W."/>
            <person name="Huang Y."/>
        </authorList>
    </citation>
    <scope>NUCLEOTIDE SEQUENCE [LARGE SCALE GENOMIC DNA]</scope>
    <source>
        <strain evidence="6 7">IO3-P3-H5</strain>
    </source>
</reference>
<comment type="similarity">
    <text evidence="1">Belongs to the ABC transporter superfamily.</text>
</comment>
<dbReference type="RefSeq" id="WP_095654622.1">
    <property type="nucleotide sequence ID" value="NZ_NPOA01000003.1"/>
</dbReference>
<dbReference type="GO" id="GO:0005524">
    <property type="term" value="F:ATP binding"/>
    <property type="evidence" value="ECO:0007669"/>
    <property type="project" value="UniProtKB-KW"/>
</dbReference>
<comment type="caution">
    <text evidence="6">The sequence shown here is derived from an EMBL/GenBank/DDBJ whole genome shotgun (WGS) entry which is preliminary data.</text>
</comment>
<dbReference type="PANTHER" id="PTHR43776:SF7">
    <property type="entry name" value="D,D-DIPEPTIDE TRANSPORT ATP-BINDING PROTEIN DDPF-RELATED"/>
    <property type="match status" value="1"/>
</dbReference>
<organism evidence="6 7">
    <name type="scientific">Virgibacillus profundi</name>
    <dbReference type="NCBI Taxonomy" id="2024555"/>
    <lineage>
        <taxon>Bacteria</taxon>
        <taxon>Bacillati</taxon>
        <taxon>Bacillota</taxon>
        <taxon>Bacilli</taxon>
        <taxon>Bacillales</taxon>
        <taxon>Bacillaceae</taxon>
        <taxon>Virgibacillus</taxon>
    </lineage>
</organism>
<evidence type="ECO:0000313" key="7">
    <source>
        <dbReference type="Proteomes" id="UP000218887"/>
    </source>
</evidence>
<dbReference type="InterPro" id="IPR017871">
    <property type="entry name" value="ABC_transporter-like_CS"/>
</dbReference>
<dbReference type="Proteomes" id="UP000218887">
    <property type="component" value="Unassembled WGS sequence"/>
</dbReference>
<protein>
    <submittedName>
        <fullName evidence="6">ABC transporter ATP-binding protein</fullName>
    </submittedName>
</protein>
<keyword evidence="2" id="KW-0813">Transport</keyword>
<gene>
    <name evidence="6" type="ORF">CIL05_06015</name>
</gene>
<dbReference type="GO" id="GO:0055085">
    <property type="term" value="P:transmembrane transport"/>
    <property type="evidence" value="ECO:0007669"/>
    <property type="project" value="UniProtKB-ARBA"/>
</dbReference>
<dbReference type="InterPro" id="IPR003593">
    <property type="entry name" value="AAA+_ATPase"/>
</dbReference>
<dbReference type="Gene3D" id="3.40.50.300">
    <property type="entry name" value="P-loop containing nucleotide triphosphate hydrolases"/>
    <property type="match status" value="1"/>
</dbReference>
<accession>A0A2A2IHR3</accession>
<dbReference type="InterPro" id="IPR003439">
    <property type="entry name" value="ABC_transporter-like_ATP-bd"/>
</dbReference>
<dbReference type="PROSITE" id="PS00211">
    <property type="entry name" value="ABC_TRANSPORTER_1"/>
    <property type="match status" value="1"/>
</dbReference>
<evidence type="ECO:0000256" key="2">
    <source>
        <dbReference type="ARBA" id="ARBA00022448"/>
    </source>
</evidence>
<dbReference type="InterPro" id="IPR050319">
    <property type="entry name" value="ABC_transp_ATP-bind"/>
</dbReference>
<evidence type="ECO:0000256" key="1">
    <source>
        <dbReference type="ARBA" id="ARBA00005417"/>
    </source>
</evidence>
<dbReference type="PROSITE" id="PS50893">
    <property type="entry name" value="ABC_TRANSPORTER_2"/>
    <property type="match status" value="1"/>
</dbReference>
<feature type="domain" description="ABC transporter" evidence="5">
    <location>
        <begin position="2"/>
        <end position="203"/>
    </location>
</feature>
<dbReference type="InterPro" id="IPR027417">
    <property type="entry name" value="P-loop_NTPase"/>
</dbReference>
<dbReference type="AlphaFoldDB" id="A0A2A2IHR3"/>